<dbReference type="Pfam" id="PF18141">
    <property type="entry name" value="UPF1_1B_dom"/>
    <property type="match status" value="1"/>
</dbReference>
<keyword evidence="8" id="KW-0347">Helicase</keyword>
<dbReference type="InterPro" id="IPR041679">
    <property type="entry name" value="DNA2/NAM7-like_C"/>
</dbReference>
<dbReference type="CDD" id="cd21400">
    <property type="entry name" value="ZBD_UPF1-like"/>
    <property type="match status" value="1"/>
</dbReference>
<evidence type="ECO:0000256" key="6">
    <source>
        <dbReference type="ARBA" id="ARBA00022771"/>
    </source>
</evidence>
<evidence type="ECO:0000256" key="10">
    <source>
        <dbReference type="ARBA" id="ARBA00022840"/>
    </source>
</evidence>
<dbReference type="InterPro" id="IPR047187">
    <property type="entry name" value="SF1_C_Upf1"/>
</dbReference>
<dbReference type="CDD" id="cd21407">
    <property type="entry name" value="1B_UPF1-like"/>
    <property type="match status" value="1"/>
</dbReference>
<evidence type="ECO:0000256" key="8">
    <source>
        <dbReference type="ARBA" id="ARBA00022806"/>
    </source>
</evidence>
<evidence type="ECO:0000256" key="7">
    <source>
        <dbReference type="ARBA" id="ARBA00022801"/>
    </source>
</evidence>
<evidence type="ECO:0000256" key="4">
    <source>
        <dbReference type="ARBA" id="ARBA00022723"/>
    </source>
</evidence>
<dbReference type="PANTHER" id="PTHR10887">
    <property type="entry name" value="DNA2/NAM7 HELICASE FAMILY"/>
    <property type="match status" value="1"/>
</dbReference>
<gene>
    <name evidence="14" type="ORF">PPAR00522_LOCUS6496</name>
</gene>
<dbReference type="InterPro" id="IPR027417">
    <property type="entry name" value="P-loop_NTPase"/>
</dbReference>
<accession>A0A7S0YDA7</accession>
<dbReference type="EMBL" id="HBFM01010219">
    <property type="protein sequence ID" value="CAD8770097.1"/>
    <property type="molecule type" value="Transcribed_RNA"/>
</dbReference>
<keyword evidence="7" id="KW-0378">Hydrolase</keyword>
<dbReference type="PANTHER" id="PTHR10887:SF364">
    <property type="entry name" value="REGULATOR OF NONSENSE TRANSCRIPTS 1"/>
    <property type="match status" value="1"/>
</dbReference>
<keyword evidence="3" id="KW-0963">Cytoplasm</keyword>
<dbReference type="GO" id="GO:0003724">
    <property type="term" value="F:RNA helicase activity"/>
    <property type="evidence" value="ECO:0007669"/>
    <property type="project" value="InterPro"/>
</dbReference>
<comment type="similarity">
    <text evidence="2">Belongs to the DNA2/NAM7 helicase family.</text>
</comment>
<dbReference type="Pfam" id="PF13087">
    <property type="entry name" value="AAA_12"/>
    <property type="match status" value="1"/>
</dbReference>
<feature type="domain" description="Upf1" evidence="13">
    <location>
        <begin position="117"/>
        <end position="275"/>
    </location>
</feature>
<evidence type="ECO:0000313" key="14">
    <source>
        <dbReference type="EMBL" id="CAD8770097.1"/>
    </source>
</evidence>
<evidence type="ECO:0000256" key="11">
    <source>
        <dbReference type="PROSITE-ProRule" id="PRU01341"/>
    </source>
</evidence>
<dbReference type="Pfam" id="PF13086">
    <property type="entry name" value="AAA_11"/>
    <property type="match status" value="1"/>
</dbReference>
<dbReference type="GO" id="GO:0000184">
    <property type="term" value="P:nuclear-transcribed mRNA catabolic process, nonsense-mediated decay"/>
    <property type="evidence" value="ECO:0007669"/>
    <property type="project" value="InterPro"/>
</dbReference>
<dbReference type="GO" id="GO:0005737">
    <property type="term" value="C:cytoplasm"/>
    <property type="evidence" value="ECO:0007669"/>
    <property type="project" value="UniProtKB-SubCell"/>
</dbReference>
<dbReference type="Gene3D" id="3.40.50.300">
    <property type="entry name" value="P-loop containing nucleotide triphosphate hydrolases"/>
    <property type="match status" value="2"/>
</dbReference>
<keyword evidence="4 11" id="KW-0479">Metal-binding</keyword>
<evidence type="ECO:0000256" key="9">
    <source>
        <dbReference type="ARBA" id="ARBA00022833"/>
    </source>
</evidence>
<dbReference type="GO" id="GO:0005524">
    <property type="term" value="F:ATP binding"/>
    <property type="evidence" value="ECO:0007669"/>
    <property type="project" value="UniProtKB-KW"/>
</dbReference>
<dbReference type="InterPro" id="IPR018999">
    <property type="entry name" value="UPF1_CH/ZBD"/>
</dbReference>
<organism evidence="14">
    <name type="scientific">Polytomella parva</name>
    <dbReference type="NCBI Taxonomy" id="51329"/>
    <lineage>
        <taxon>Eukaryota</taxon>
        <taxon>Viridiplantae</taxon>
        <taxon>Chlorophyta</taxon>
        <taxon>core chlorophytes</taxon>
        <taxon>Chlorophyceae</taxon>
        <taxon>CS clade</taxon>
        <taxon>Chlamydomonadales</taxon>
        <taxon>Chlamydomonadaceae</taxon>
        <taxon>Polytomella</taxon>
    </lineage>
</organism>
<keyword evidence="9 11" id="KW-0862">Zinc</keyword>
<name>A0A7S0YDA7_9CHLO</name>
<keyword evidence="5" id="KW-0547">Nucleotide-binding</keyword>
<dbReference type="CDD" id="cd18808">
    <property type="entry name" value="SF1_C_Upf1"/>
    <property type="match status" value="1"/>
</dbReference>
<dbReference type="GO" id="GO:0008270">
    <property type="term" value="F:zinc ion binding"/>
    <property type="evidence" value="ECO:0007669"/>
    <property type="project" value="UniProtKB-UniRule"/>
</dbReference>
<dbReference type="InterPro" id="IPR040812">
    <property type="entry name" value="UPF1_1B_dom"/>
</dbReference>
<feature type="region of interest" description="Disordered" evidence="12">
    <location>
        <begin position="1047"/>
        <end position="1122"/>
    </location>
</feature>
<keyword evidence="6 11" id="KW-0863">Zinc-finger</keyword>
<evidence type="ECO:0000256" key="3">
    <source>
        <dbReference type="ARBA" id="ARBA00022490"/>
    </source>
</evidence>
<dbReference type="GO" id="GO:0016787">
    <property type="term" value="F:hydrolase activity"/>
    <property type="evidence" value="ECO:0007669"/>
    <property type="project" value="UniProtKB-KW"/>
</dbReference>
<comment type="caution">
    <text evidence="11">Lacks conserved residue(s) required for the propagation of feature annotation.</text>
</comment>
<keyword evidence="10" id="KW-0067">ATP-binding</keyword>
<reference evidence="14" key="1">
    <citation type="submission" date="2021-01" db="EMBL/GenBank/DDBJ databases">
        <authorList>
            <person name="Corre E."/>
            <person name="Pelletier E."/>
            <person name="Niang G."/>
            <person name="Scheremetjew M."/>
            <person name="Finn R."/>
            <person name="Kale V."/>
            <person name="Holt S."/>
            <person name="Cochrane G."/>
            <person name="Meng A."/>
            <person name="Brown T."/>
            <person name="Cohen L."/>
        </authorList>
    </citation>
    <scope>NUCLEOTIDE SEQUENCE</scope>
    <source>
        <strain evidence="14">SAG 63-3</strain>
    </source>
</reference>
<proteinExistence type="inferred from homology"/>
<dbReference type="CDD" id="cd18039">
    <property type="entry name" value="DEXXQc_UPF1"/>
    <property type="match status" value="1"/>
</dbReference>
<dbReference type="InterPro" id="IPR045055">
    <property type="entry name" value="DNA2/NAM7-like"/>
</dbReference>
<dbReference type="Gene3D" id="2.40.30.230">
    <property type="match status" value="1"/>
</dbReference>
<feature type="region of interest" description="C4" evidence="11">
    <location>
        <begin position="186"/>
        <end position="216"/>
    </location>
</feature>
<feature type="compositionally biased region" description="Low complexity" evidence="12">
    <location>
        <begin position="1073"/>
        <end position="1086"/>
    </location>
</feature>
<evidence type="ECO:0000256" key="5">
    <source>
        <dbReference type="ARBA" id="ARBA00022741"/>
    </source>
</evidence>
<comment type="subcellular location">
    <subcellularLocation>
        <location evidence="1">Cytoplasm</location>
    </subcellularLocation>
</comment>
<sequence>MDTLSLSQGFTVPSSQAFDIGASIFDEFNYLGKERAGTLPFQDFGSTQDNLPVFVDYEPTGTQGVNWHSDLTAKDNDHDLSNKIDDMSLGASKATFEQFDSGFQYSEANINTGSEAPTDLPAHACSYCLISNPASVVQCLKSGRWFCNGQPNPKRPSCIIMHLVKSKNKEIALHPDAPLGASAVECFATGARNIFSLGVVPAKNDGAVALLARDVSSHHPSVRDLGLDTSQWTPIVQGRALASWIVPPPSEQELSRARQRSLAQIDTLEALWRKEPEADAADADFALYEAAQARRRGEEEQAKPVPLRFRSPEEYWSIFEPLVCLEAQYNREATEGQGRDDVSIRWDKSPSKRHLAFFFFSRDDADVRLVPGDEVQVSHRSPGGEDSWSSTGTVITYLPTEEVCLELHSSNVPENVTTGFSVKLVWKGKSFERMLQGLRKLKNQGPKAMVPNIMNALLGIGDAASTAAIPLFPPEMLEAEFEEHGWKEGDAPSARMMAALGDIPGLPELNHSQIAALHCALLRPLSIIQGPPGTGKTVTSTAAVYHAVRFRKAKVLVSAPSNVAVDQLADRIERTGLKVVRVCARSREHIESPVDNLTLHYQITRLPLASADRYRQLTQARAETGGLSEDQEAERCRLQLQLERMVLHEAEVVCTTCIGASDPRLGSLSFDFVLVDECTQATEPECLLPLLTGVKQVVLVGDHCQLGPIVSHREASNAGFSQSLFERLRLLGLRPARLQVQYRMHPCLSLFPSNAFYDGALQNGAGVADRRVRGDFPWPNPDKPMAFWVQLGTEEISPSGTSYLNRTEALNVERAVTRLLQSGMKPSQIGIITPYEGQRAYITATLLRHGSMMPELYREVEVLSVDAFQGREKEVIVVSCVRANDQLRIGFLADARRLNVALTRAKGGLLVLGNPKVLVTQPVWAALLAHFKDTGTLVEGPLTHLKPAFVTLPKEANDLLETASFGSGFMANRYQPPEYVGEPVLPKLPVNGGTSSIGHPPSSDDHSQLLHFPPSPSSSPLPGVPGSGNTSKQQAVVASVLAAPTPFEIPPPISNGEGRSKGISPLQNPKQASSTPTTKSASSTVSIPKTAGAGKDVASSLPGGKGSRGKTQPSLKGKKDATAPANSYAITNMSNSSHTSSFQSCSNEEAKNASVVASTSREPHIQSLGLESLGLGTSDLAGVSGITGVVGFEGLTLEGTGTLNVNEIGLFAQSGLSLPGGTGGIGEFMDFGGNTADDSYGSSFLATQENIG</sequence>
<evidence type="ECO:0000259" key="13">
    <source>
        <dbReference type="PROSITE" id="PS51997"/>
    </source>
</evidence>
<feature type="compositionally biased region" description="Pro residues" evidence="12">
    <location>
        <begin position="1013"/>
        <end position="1023"/>
    </location>
</feature>
<dbReference type="FunFam" id="3.40.50.300:FF:000097">
    <property type="entry name" value="Regulator of nonsense transcripts 1"/>
    <property type="match status" value="1"/>
</dbReference>
<dbReference type="GO" id="GO:0003723">
    <property type="term" value="F:RNA binding"/>
    <property type="evidence" value="ECO:0007669"/>
    <property type="project" value="InterPro"/>
</dbReference>
<feature type="region of interest" description="Disordered" evidence="12">
    <location>
        <begin position="984"/>
        <end position="1034"/>
    </location>
</feature>
<evidence type="ECO:0000256" key="2">
    <source>
        <dbReference type="ARBA" id="ARBA00007913"/>
    </source>
</evidence>
<dbReference type="SUPFAM" id="SSF52540">
    <property type="entry name" value="P-loop containing nucleoside triphosphate hydrolases"/>
    <property type="match status" value="1"/>
</dbReference>
<protein>
    <recommendedName>
        <fullName evidence="13">Upf1 domain-containing protein</fullName>
    </recommendedName>
</protein>
<dbReference type="AlphaFoldDB" id="A0A7S0YDA7"/>
<evidence type="ECO:0000256" key="12">
    <source>
        <dbReference type="SAM" id="MobiDB-lite"/>
    </source>
</evidence>
<evidence type="ECO:0000256" key="1">
    <source>
        <dbReference type="ARBA" id="ARBA00004496"/>
    </source>
</evidence>
<dbReference type="Pfam" id="PF09416">
    <property type="entry name" value="UPF1_Zn_bind"/>
    <property type="match status" value="1"/>
</dbReference>
<dbReference type="PROSITE" id="PS51997">
    <property type="entry name" value="UPF1_CH_RICH"/>
    <property type="match status" value="1"/>
</dbReference>
<dbReference type="InterPro" id="IPR041677">
    <property type="entry name" value="DNA2/NAM7_AAA_11"/>
</dbReference>